<organism evidence="6 7">
    <name type="scientific">Marinilactibacillus piezotolerans</name>
    <dbReference type="NCBI Taxonomy" id="258723"/>
    <lineage>
        <taxon>Bacteria</taxon>
        <taxon>Bacillati</taxon>
        <taxon>Bacillota</taxon>
        <taxon>Bacilli</taxon>
        <taxon>Lactobacillales</taxon>
        <taxon>Carnobacteriaceae</taxon>
        <taxon>Marinilactibacillus</taxon>
    </lineage>
</organism>
<dbReference type="EMBL" id="FOSJ01000064">
    <property type="protein sequence ID" value="SFK64536.1"/>
    <property type="molecule type" value="Genomic_DNA"/>
</dbReference>
<evidence type="ECO:0000313" key="7">
    <source>
        <dbReference type="Proteomes" id="UP000199589"/>
    </source>
</evidence>
<dbReference type="InterPro" id="IPR027478">
    <property type="entry name" value="LdcA_N"/>
</dbReference>
<dbReference type="OrthoDB" id="9807329at2"/>
<dbReference type="GO" id="GO:0004180">
    <property type="term" value="F:carboxypeptidase activity"/>
    <property type="evidence" value="ECO:0007669"/>
    <property type="project" value="UniProtKB-KW"/>
</dbReference>
<dbReference type="SUPFAM" id="SSF141986">
    <property type="entry name" value="LD-carboxypeptidase A C-terminal domain-like"/>
    <property type="match status" value="1"/>
</dbReference>
<dbReference type="Gene3D" id="3.40.50.10740">
    <property type="entry name" value="Class I glutamine amidotransferase-like"/>
    <property type="match status" value="1"/>
</dbReference>
<feature type="active site" description="Charge relay system" evidence="3">
    <location>
        <position position="327"/>
    </location>
</feature>
<evidence type="ECO:0000256" key="1">
    <source>
        <dbReference type="ARBA" id="ARBA00010233"/>
    </source>
</evidence>
<dbReference type="Gene3D" id="3.50.30.60">
    <property type="entry name" value="LD-carboxypeptidase A C-terminal domain-like"/>
    <property type="match status" value="1"/>
</dbReference>
<feature type="domain" description="LD-carboxypeptidase N-terminal" evidence="4">
    <location>
        <begin position="13"/>
        <end position="138"/>
    </location>
</feature>
<dbReference type="Pfam" id="PF02016">
    <property type="entry name" value="Peptidase_S66"/>
    <property type="match status" value="1"/>
</dbReference>
<reference evidence="7" key="1">
    <citation type="submission" date="2016-10" db="EMBL/GenBank/DDBJ databases">
        <authorList>
            <person name="Varghese N."/>
            <person name="Submissions S."/>
        </authorList>
    </citation>
    <scope>NUCLEOTIDE SEQUENCE [LARGE SCALE GENOMIC DNA]</scope>
    <source>
        <strain evidence="7">DSM 16108</strain>
    </source>
</reference>
<keyword evidence="7" id="KW-1185">Reference proteome</keyword>
<dbReference type="CDD" id="cd07062">
    <property type="entry name" value="Peptidase_S66_mccF_like"/>
    <property type="match status" value="1"/>
</dbReference>
<comment type="similarity">
    <text evidence="1">Belongs to the peptidase S66 family.</text>
</comment>
<keyword evidence="6" id="KW-0645">Protease</keyword>
<dbReference type="InterPro" id="IPR003507">
    <property type="entry name" value="S66_fam"/>
</dbReference>
<dbReference type="AlphaFoldDB" id="A0A1I4B9C6"/>
<dbReference type="RefSeq" id="WP_091898566.1">
    <property type="nucleotide sequence ID" value="NZ_FOSJ01000064.1"/>
</dbReference>
<dbReference type="InterPro" id="IPR029062">
    <property type="entry name" value="Class_I_gatase-like"/>
</dbReference>
<evidence type="ECO:0000313" key="6">
    <source>
        <dbReference type="EMBL" id="SFK64536.1"/>
    </source>
</evidence>
<feature type="domain" description="LD-carboxypeptidase C-terminal" evidence="5">
    <location>
        <begin position="213"/>
        <end position="342"/>
    </location>
</feature>
<dbReference type="PANTHER" id="PTHR30237">
    <property type="entry name" value="MURAMOYLTETRAPEPTIDE CARBOXYPEPTIDASE"/>
    <property type="match status" value="1"/>
</dbReference>
<dbReference type="PANTHER" id="PTHR30237:SF4">
    <property type="entry name" value="LD-CARBOXYPEPTIDASE C-TERMINAL DOMAIN-CONTAINING PROTEIN"/>
    <property type="match status" value="1"/>
</dbReference>
<accession>A0A1I4B9C6</accession>
<evidence type="ECO:0000256" key="3">
    <source>
        <dbReference type="PIRSR" id="PIRSR028757-1"/>
    </source>
</evidence>
<feature type="active site" description="Charge relay system" evidence="3">
    <location>
        <position position="260"/>
    </location>
</feature>
<evidence type="ECO:0000259" key="5">
    <source>
        <dbReference type="Pfam" id="PF17676"/>
    </source>
</evidence>
<dbReference type="SUPFAM" id="SSF52317">
    <property type="entry name" value="Class I glutamine amidotransferase-like"/>
    <property type="match status" value="1"/>
</dbReference>
<protein>
    <submittedName>
        <fullName evidence="6">Muramoyltetrapeptide carboxypeptidase LdcA (Peptidoglycan recycling)</fullName>
    </submittedName>
</protein>
<keyword evidence="6" id="KW-0121">Carboxypeptidase</keyword>
<dbReference type="PIRSF" id="PIRSF028757">
    <property type="entry name" value="LD-carboxypeptidase"/>
    <property type="match status" value="1"/>
</dbReference>
<dbReference type="InterPro" id="IPR040921">
    <property type="entry name" value="Peptidase_S66C"/>
</dbReference>
<dbReference type="Proteomes" id="UP000199589">
    <property type="component" value="Unassembled WGS sequence"/>
</dbReference>
<proteinExistence type="inferred from homology"/>
<dbReference type="Pfam" id="PF17676">
    <property type="entry name" value="Peptidase_S66C"/>
    <property type="match status" value="1"/>
</dbReference>
<keyword evidence="2" id="KW-0378">Hydrolase</keyword>
<dbReference type="InterPro" id="IPR027461">
    <property type="entry name" value="Carboxypeptidase_A_C_sf"/>
</dbReference>
<evidence type="ECO:0000259" key="4">
    <source>
        <dbReference type="Pfam" id="PF02016"/>
    </source>
</evidence>
<feature type="active site" description="Nucleophile" evidence="3">
    <location>
        <position position="119"/>
    </location>
</feature>
<evidence type="ECO:0000256" key="2">
    <source>
        <dbReference type="ARBA" id="ARBA00022801"/>
    </source>
</evidence>
<name>A0A1I4B9C6_9LACT</name>
<sequence length="357" mass="41009">MIKPKGLKKGYKVAVVSLSSGVLGESFAAHQLEIGKKRLKALGLIPIIMPNALKGVDSLEKHPEWRAEDLKEAFMDPSIKGIICAIGGDDTYRLLPYLMEDEEFIHAVHNFPKIFTGFSDTTINHLMFHRLGMESFYGPNFLSDIAELAEELLPYTKRSLEGYFEDHELTEIPSTEWWYEERTDFSSKAIGTERKRHFEENGIEVLSGKRKTSGRLLGGCLESLCDSLTGARYEDEPEIIEKYKIFPWKEEWNEKILFLETSEERPIPEDLRSMLMTLKDYGVFSRVNGVLIGKPQNNIYYEEYKSIYKEVINDETLPVLYNLPFGHACPRCLLPYGIEVTIDTEKKSVKFNESYFA</sequence>
<dbReference type="InterPro" id="IPR040449">
    <property type="entry name" value="Peptidase_S66_N"/>
</dbReference>
<gene>
    <name evidence="6" type="ORF">SAMN04488569_10642</name>
</gene>